<dbReference type="HOGENOM" id="CLU_021322_5_3_1"/>
<dbReference type="OrthoDB" id="270651at2759"/>
<accession>C5FEB7</accession>
<dbReference type="Gene3D" id="3.30.1330.30">
    <property type="match status" value="1"/>
</dbReference>
<feature type="compositionally biased region" description="Basic and acidic residues" evidence="6">
    <location>
        <begin position="45"/>
        <end position="62"/>
    </location>
</feature>
<dbReference type="InterPro" id="IPR029064">
    <property type="entry name" value="Ribosomal_eL30-like_sf"/>
</dbReference>
<dbReference type="EMBL" id="DS995701">
    <property type="protein sequence ID" value="EEQ28151.1"/>
    <property type="molecule type" value="Genomic_DNA"/>
</dbReference>
<keyword evidence="3 8" id="KW-0489">Methyltransferase</keyword>
<feature type="compositionally biased region" description="Basic and acidic residues" evidence="6">
    <location>
        <begin position="69"/>
        <end position="86"/>
    </location>
</feature>
<dbReference type="PANTHER" id="PTHR46103:SF1">
    <property type="entry name" value="RRNA METHYLTRANSFERASE 1, MITOCHONDRIAL"/>
    <property type="match status" value="1"/>
</dbReference>
<dbReference type="Gene3D" id="3.40.1280.10">
    <property type="match status" value="1"/>
</dbReference>
<protein>
    <submittedName>
        <fullName evidence="8">RNA methyltransferase</fullName>
    </submittedName>
</protein>
<dbReference type="RefSeq" id="XP_002850935.1">
    <property type="nucleotide sequence ID" value="XM_002850889.1"/>
</dbReference>
<dbReference type="GeneID" id="9228310"/>
<evidence type="ECO:0000256" key="2">
    <source>
        <dbReference type="ARBA" id="ARBA00022552"/>
    </source>
</evidence>
<evidence type="ECO:0000259" key="7">
    <source>
        <dbReference type="Pfam" id="PF00588"/>
    </source>
</evidence>
<dbReference type="eggNOG" id="KOG0838">
    <property type="taxonomic scope" value="Eukaryota"/>
</dbReference>
<dbReference type="SUPFAM" id="SSF75217">
    <property type="entry name" value="alpha/beta knot"/>
    <property type="match status" value="1"/>
</dbReference>
<dbReference type="InterPro" id="IPR001537">
    <property type="entry name" value="SpoU_MeTrfase"/>
</dbReference>
<evidence type="ECO:0000256" key="6">
    <source>
        <dbReference type="SAM" id="MobiDB-lite"/>
    </source>
</evidence>
<feature type="region of interest" description="Disordered" evidence="6">
    <location>
        <begin position="489"/>
        <end position="510"/>
    </location>
</feature>
<keyword evidence="5" id="KW-0949">S-adenosyl-L-methionine</keyword>
<dbReference type="InterPro" id="IPR047261">
    <property type="entry name" value="MRM1_MeTrfase_dom"/>
</dbReference>
<dbReference type="InterPro" id="IPR029026">
    <property type="entry name" value="tRNA_m1G_MTases_N"/>
</dbReference>
<dbReference type="SUPFAM" id="SSF55315">
    <property type="entry name" value="L30e-like"/>
    <property type="match status" value="1"/>
</dbReference>
<feature type="region of interest" description="Disordered" evidence="6">
    <location>
        <begin position="45"/>
        <end position="129"/>
    </location>
</feature>
<dbReference type="Proteomes" id="UP000002035">
    <property type="component" value="Unassembled WGS sequence"/>
</dbReference>
<dbReference type="Pfam" id="PF00588">
    <property type="entry name" value="SpoU_methylase"/>
    <property type="match status" value="1"/>
</dbReference>
<dbReference type="STRING" id="554155.C5FEB7"/>
<sequence length="510" mass="55179">MVLSHRLAVSGTSHLPLKGLLGVQGVSSIRYLSVNSAITTGIRKGREFREPKRRRAPWDRRGKVSPKFQRTEKESHGNDVPAESRRPPVWNRDGAHDTYGTNSTVPGRTDQLSRDRPNGKGFDWAPRRKPPTYIDNVGLRKLEARGVLSERQQMGGYAKTEDEVKDVHHPLSSKIYLVPPPQIPYASPVSEFIYGTSAVNAAVRYRSGEPKWEQPEVRSIAKYASLAGAQVKHVTGPWKNTLDKMTGKRPHNGMVLEASPLPKPPVLNFQTVVSMSNSHFLAQLAPQPDEQAAVNGTDGYIPFEARRKGAKASRYPFTLLLDGILDPGNLGAIFRSAHWFGADAIAFSPLNSAPISPVVMKAAAGATETVPTLAIRDVTTFITASQANGWKFFAADAPEATLTNDYTRKIPVVKSLSSLSTELTKAPCVLMLGGEGSGLQQKIKNRADAFVTIPGAYSDNICDDIAGVSSLNVSVASALLCEAFLSRPPSGATEAQVSSDAAAGDMNRIF</sequence>
<evidence type="ECO:0000256" key="1">
    <source>
        <dbReference type="ARBA" id="ARBA00007228"/>
    </source>
</evidence>
<dbReference type="GO" id="GO:0005739">
    <property type="term" value="C:mitochondrion"/>
    <property type="evidence" value="ECO:0007669"/>
    <property type="project" value="TreeGrafter"/>
</dbReference>
<dbReference type="OMA" id="KAPCVLM"/>
<name>C5FEB7_ARTOC</name>
<keyword evidence="4 8" id="KW-0808">Transferase</keyword>
<dbReference type="VEuPathDB" id="FungiDB:MCYG_01039"/>
<dbReference type="CDD" id="cd18105">
    <property type="entry name" value="SpoU-like_MRM1"/>
    <property type="match status" value="1"/>
</dbReference>
<keyword evidence="9" id="KW-1185">Reference proteome</keyword>
<evidence type="ECO:0000313" key="9">
    <source>
        <dbReference type="Proteomes" id="UP000002035"/>
    </source>
</evidence>
<proteinExistence type="inferred from homology"/>
<gene>
    <name evidence="8" type="ORF">MCYG_01039</name>
</gene>
<dbReference type="AlphaFoldDB" id="C5FEB7"/>
<reference evidence="9" key="1">
    <citation type="journal article" date="2012" name="MBio">
        <title>Comparative genome analysis of Trichophyton rubrum and related dermatophytes reveals candidate genes involved in infection.</title>
        <authorList>
            <person name="Martinez D.A."/>
            <person name="Oliver B.G."/>
            <person name="Graeser Y."/>
            <person name="Goldberg J.M."/>
            <person name="Li W."/>
            <person name="Martinez-Rossi N.M."/>
            <person name="Monod M."/>
            <person name="Shelest E."/>
            <person name="Barton R.C."/>
            <person name="Birch E."/>
            <person name="Brakhage A.A."/>
            <person name="Chen Z."/>
            <person name="Gurr S.J."/>
            <person name="Heiman D."/>
            <person name="Heitman J."/>
            <person name="Kosti I."/>
            <person name="Rossi A."/>
            <person name="Saif S."/>
            <person name="Samalova M."/>
            <person name="Saunders C.W."/>
            <person name="Shea T."/>
            <person name="Summerbell R.C."/>
            <person name="Xu J."/>
            <person name="Young S."/>
            <person name="Zeng Q."/>
            <person name="Birren B.W."/>
            <person name="Cuomo C.A."/>
            <person name="White T.C."/>
        </authorList>
    </citation>
    <scope>NUCLEOTIDE SEQUENCE [LARGE SCALE GENOMIC DNA]</scope>
    <source>
        <strain evidence="9">ATCC MYA-4605 / CBS 113480</strain>
    </source>
</reference>
<keyword evidence="2" id="KW-0698">rRNA processing</keyword>
<organism evidence="8 9">
    <name type="scientific">Arthroderma otae (strain ATCC MYA-4605 / CBS 113480)</name>
    <name type="common">Microsporum canis</name>
    <dbReference type="NCBI Taxonomy" id="554155"/>
    <lineage>
        <taxon>Eukaryota</taxon>
        <taxon>Fungi</taxon>
        <taxon>Dikarya</taxon>
        <taxon>Ascomycota</taxon>
        <taxon>Pezizomycotina</taxon>
        <taxon>Eurotiomycetes</taxon>
        <taxon>Eurotiomycetidae</taxon>
        <taxon>Onygenales</taxon>
        <taxon>Arthrodermataceae</taxon>
        <taxon>Microsporum</taxon>
    </lineage>
</organism>
<feature type="domain" description="tRNA/rRNA methyltransferase SpoU type" evidence="7">
    <location>
        <begin position="317"/>
        <end position="481"/>
    </location>
</feature>
<dbReference type="GO" id="GO:0003723">
    <property type="term" value="F:RNA binding"/>
    <property type="evidence" value="ECO:0007669"/>
    <property type="project" value="InterPro"/>
</dbReference>
<dbReference type="InterPro" id="IPR029028">
    <property type="entry name" value="Alpha/beta_knot_MTases"/>
</dbReference>
<evidence type="ECO:0000313" key="8">
    <source>
        <dbReference type="EMBL" id="EEQ28151.1"/>
    </source>
</evidence>
<dbReference type="InterPro" id="IPR047182">
    <property type="entry name" value="MRM1"/>
</dbReference>
<evidence type="ECO:0000256" key="4">
    <source>
        <dbReference type="ARBA" id="ARBA00022679"/>
    </source>
</evidence>
<comment type="similarity">
    <text evidence="1">Belongs to the class IV-like SAM-binding methyltransferase superfamily. RNA methyltransferase TrmH family.</text>
</comment>
<dbReference type="GO" id="GO:0016435">
    <property type="term" value="F:rRNA (guanine) methyltransferase activity"/>
    <property type="evidence" value="ECO:0007669"/>
    <property type="project" value="TreeGrafter"/>
</dbReference>
<evidence type="ECO:0000256" key="3">
    <source>
        <dbReference type="ARBA" id="ARBA00022603"/>
    </source>
</evidence>
<dbReference type="PANTHER" id="PTHR46103">
    <property type="entry name" value="RRNA METHYLTRANSFERASE 1, MITOCHONDRIAL"/>
    <property type="match status" value="1"/>
</dbReference>
<evidence type="ECO:0000256" key="5">
    <source>
        <dbReference type="ARBA" id="ARBA00022691"/>
    </source>
</evidence>